<proteinExistence type="predicted"/>
<evidence type="ECO:0000313" key="2">
    <source>
        <dbReference type="Proteomes" id="UP000028493"/>
    </source>
</evidence>
<dbReference type="Proteomes" id="UP000028493">
    <property type="component" value="Unassembled WGS sequence"/>
</dbReference>
<dbReference type="RefSeq" id="WP_155272023.1">
    <property type="nucleotide sequence ID" value="NZ_CAWLXS010000255.1"/>
</dbReference>
<sequence length="71" mass="7861">MWVEPKESLNCSDDSIANHIIDALQTHIAVSPTVRVVNKGIIDSLKNTALSRSNGVKIPQLIDISYPKEYI</sequence>
<protein>
    <submittedName>
        <fullName evidence="1">Uncharacterized protein</fullName>
    </submittedName>
</protein>
<accession>A0A077PIU3</accession>
<dbReference type="AlphaFoldDB" id="A0A077PIU3"/>
<comment type="caution">
    <text evidence="1">The sequence shown here is derived from an EMBL/GenBank/DDBJ whole genome shotgun (WGS) entry which is preliminary data.</text>
</comment>
<evidence type="ECO:0000313" key="1">
    <source>
        <dbReference type="EMBL" id="CDH24305.1"/>
    </source>
</evidence>
<gene>
    <name evidence="1" type="ORF">XBKB1_2610041</name>
</gene>
<name>A0A077PIU3_XENBV</name>
<reference evidence="1" key="1">
    <citation type="submission" date="2013-07" db="EMBL/GenBank/DDBJ databases">
        <title>Sub-species coevolution in mutualistic symbiosis.</title>
        <authorList>
            <person name="Murfin K."/>
            <person name="Klassen J."/>
            <person name="Lee M."/>
            <person name="Forst S."/>
            <person name="Stock P."/>
            <person name="Goodrich-Blair H."/>
        </authorList>
    </citation>
    <scope>NUCLEOTIDE SEQUENCE [LARGE SCALE GENOMIC DNA]</scope>
    <source>
        <strain evidence="1">Kraussei Becker Underwood</strain>
    </source>
</reference>
<organism evidence="1 2">
    <name type="scientific">Xenorhabdus bovienii str. kraussei Becker Underwood</name>
    <dbReference type="NCBI Taxonomy" id="1398204"/>
    <lineage>
        <taxon>Bacteria</taxon>
        <taxon>Pseudomonadati</taxon>
        <taxon>Pseudomonadota</taxon>
        <taxon>Gammaproteobacteria</taxon>
        <taxon>Enterobacterales</taxon>
        <taxon>Morganellaceae</taxon>
        <taxon>Xenorhabdus</taxon>
    </lineage>
</organism>
<dbReference type="EMBL" id="CBSZ010000181">
    <property type="protein sequence ID" value="CDH24305.1"/>
    <property type="molecule type" value="Genomic_DNA"/>
</dbReference>
<dbReference type="HOGENOM" id="CLU_2739146_0_0_6"/>